<evidence type="ECO:0000313" key="2">
    <source>
        <dbReference type="EMBL" id="KAF4304913.1"/>
    </source>
</evidence>
<comment type="caution">
    <text evidence="2">The sequence shown here is derived from an EMBL/GenBank/DDBJ whole genome shotgun (WGS) entry which is preliminary data.</text>
</comment>
<proteinExistence type="predicted"/>
<dbReference type="InterPro" id="IPR046676">
    <property type="entry name" value="DUF6546"/>
</dbReference>
<dbReference type="OrthoDB" id="5333491at2759"/>
<dbReference type="Proteomes" id="UP000572817">
    <property type="component" value="Unassembled WGS sequence"/>
</dbReference>
<reference evidence="2" key="1">
    <citation type="submission" date="2020-04" db="EMBL/GenBank/DDBJ databases">
        <title>Genome Assembly and Annotation of Botryosphaeria dothidea sdau 11-99, a Latent Pathogen of Apple Fruit Ring Rot in China.</title>
        <authorList>
            <person name="Yu C."/>
            <person name="Diao Y."/>
            <person name="Lu Q."/>
            <person name="Zhao J."/>
            <person name="Cui S."/>
            <person name="Peng C."/>
            <person name="He B."/>
            <person name="Liu H."/>
        </authorList>
    </citation>
    <scope>NUCLEOTIDE SEQUENCE [LARGE SCALE GENOMIC DNA]</scope>
    <source>
        <strain evidence="2">Sdau11-99</strain>
    </source>
</reference>
<evidence type="ECO:0000259" key="1">
    <source>
        <dbReference type="Pfam" id="PF20183"/>
    </source>
</evidence>
<organism evidence="2 3">
    <name type="scientific">Botryosphaeria dothidea</name>
    <dbReference type="NCBI Taxonomy" id="55169"/>
    <lineage>
        <taxon>Eukaryota</taxon>
        <taxon>Fungi</taxon>
        <taxon>Dikarya</taxon>
        <taxon>Ascomycota</taxon>
        <taxon>Pezizomycotina</taxon>
        <taxon>Dothideomycetes</taxon>
        <taxon>Dothideomycetes incertae sedis</taxon>
        <taxon>Botryosphaeriales</taxon>
        <taxon>Botryosphaeriaceae</taxon>
        <taxon>Botryosphaeria</taxon>
    </lineage>
</organism>
<feature type="domain" description="DUF6546" evidence="1">
    <location>
        <begin position="326"/>
        <end position="398"/>
    </location>
</feature>
<dbReference type="EMBL" id="WWBZ02000040">
    <property type="protein sequence ID" value="KAF4304913.1"/>
    <property type="molecule type" value="Genomic_DNA"/>
</dbReference>
<dbReference type="AlphaFoldDB" id="A0A8H4IRK4"/>
<dbReference type="Pfam" id="PF20183">
    <property type="entry name" value="DUF6546"/>
    <property type="match status" value="1"/>
</dbReference>
<gene>
    <name evidence="2" type="ORF">GTA08_BOTSDO06460</name>
</gene>
<name>A0A8H4IRK4_9PEZI</name>
<evidence type="ECO:0000313" key="3">
    <source>
        <dbReference type="Proteomes" id="UP000572817"/>
    </source>
</evidence>
<sequence length="418" mass="47026">MLDLPFEVKTLVVQELKLALNKDLNPPDKLQPSRIVKLSSYVGINSSWNAAIERETFTESHIGASELSYFDRLMARDGGRRRATLRNITLSVTRQSLLSASKEELDEDFSETIDRFFKIVAAWNGPVAPQRKLVLISPVDADLDPDEVEHALDHHEGKQYRRYVGDALPSSSFTQLFVAGCLQIWPPSLLQIMKAAEGIEGLNLTSLKSPWTIPLIRQEYHDALGEALVLIPKSCTSFVADLALELRQMDGEHNPVRDGLSIGLRELSTRLRILHLYRVRITPALFWPGDDEQRADGPAWPSLEDIKVWYLELEACGDSFVDDDRANNDLVNDLYVATGRAAQRMPTLQTLQLALIDSPLTLNLRFSGTERHVAFRSNQPLNLNQDVLEAWGVVESAGNARRDEYTLLDAKVNLEYVI</sequence>
<keyword evidence="3" id="KW-1185">Reference proteome</keyword>
<protein>
    <recommendedName>
        <fullName evidence="1">DUF6546 domain-containing protein</fullName>
    </recommendedName>
</protein>
<accession>A0A8H4IRK4</accession>